<comment type="cofactor">
    <cofactor evidence="1">
        <name>pantetheine 4'-phosphate</name>
        <dbReference type="ChEBI" id="CHEBI:47942"/>
    </cofactor>
</comment>
<dbReference type="Gene3D" id="3.40.50.1820">
    <property type="entry name" value="alpha/beta hydrolase"/>
    <property type="match status" value="1"/>
</dbReference>
<dbReference type="EMBL" id="CP051627">
    <property type="protein sequence ID" value="UPT21069.1"/>
    <property type="molecule type" value="Genomic_DNA"/>
</dbReference>
<organism evidence="5 6">
    <name type="scientific">Thermobifida alba</name>
    <name type="common">Thermomonospora alba</name>
    <dbReference type="NCBI Taxonomy" id="53522"/>
    <lineage>
        <taxon>Bacteria</taxon>
        <taxon>Bacillati</taxon>
        <taxon>Actinomycetota</taxon>
        <taxon>Actinomycetes</taxon>
        <taxon>Streptosporangiales</taxon>
        <taxon>Nocardiopsidaceae</taxon>
        <taxon>Thermobifida</taxon>
    </lineage>
</organism>
<dbReference type="InterPro" id="IPR020806">
    <property type="entry name" value="PKS_PP-bd"/>
</dbReference>
<dbReference type="CDD" id="cd05930">
    <property type="entry name" value="A_NRPS"/>
    <property type="match status" value="1"/>
</dbReference>
<evidence type="ECO:0000313" key="5">
    <source>
        <dbReference type="EMBL" id="UPT21069.1"/>
    </source>
</evidence>
<dbReference type="InterPro" id="IPR010071">
    <property type="entry name" value="AA_adenyl_dom"/>
</dbReference>
<dbReference type="InterPro" id="IPR036736">
    <property type="entry name" value="ACP-like_sf"/>
</dbReference>
<dbReference type="InterPro" id="IPR029058">
    <property type="entry name" value="AB_hydrolase_fold"/>
</dbReference>
<dbReference type="InterPro" id="IPR001242">
    <property type="entry name" value="Condensation_dom"/>
</dbReference>
<dbReference type="InterPro" id="IPR006162">
    <property type="entry name" value="Ppantetheine_attach_site"/>
</dbReference>
<dbReference type="InterPro" id="IPR009081">
    <property type="entry name" value="PP-bd_ACP"/>
</dbReference>
<dbReference type="SUPFAM" id="SSF56801">
    <property type="entry name" value="Acetyl-CoA synthetase-like"/>
    <property type="match status" value="1"/>
</dbReference>
<evidence type="ECO:0000259" key="4">
    <source>
        <dbReference type="PROSITE" id="PS50075"/>
    </source>
</evidence>
<dbReference type="Pfam" id="PF00501">
    <property type="entry name" value="AMP-binding"/>
    <property type="match status" value="1"/>
</dbReference>
<dbReference type="PANTHER" id="PTHR45527:SF1">
    <property type="entry name" value="FATTY ACID SYNTHASE"/>
    <property type="match status" value="1"/>
</dbReference>
<dbReference type="SUPFAM" id="SSF47336">
    <property type="entry name" value="ACP-like"/>
    <property type="match status" value="1"/>
</dbReference>
<proteinExistence type="predicted"/>
<dbReference type="Gene3D" id="2.30.38.10">
    <property type="entry name" value="Luciferase, Domain 3"/>
    <property type="match status" value="1"/>
</dbReference>
<dbReference type="InterPro" id="IPR001031">
    <property type="entry name" value="Thioesterase"/>
</dbReference>
<dbReference type="InterPro" id="IPR025110">
    <property type="entry name" value="AMP-bd_C"/>
</dbReference>
<keyword evidence="2" id="KW-0596">Phosphopantetheine</keyword>
<dbReference type="Pfam" id="PF00975">
    <property type="entry name" value="Thioesterase"/>
    <property type="match status" value="1"/>
</dbReference>
<dbReference type="Gene3D" id="3.30.559.10">
    <property type="entry name" value="Chloramphenicol acetyltransferase-like domain"/>
    <property type="match status" value="1"/>
</dbReference>
<dbReference type="Proteomes" id="UP000832041">
    <property type="component" value="Chromosome"/>
</dbReference>
<dbReference type="Gene3D" id="3.30.559.30">
    <property type="entry name" value="Nonribosomal peptide synthetase, condensation domain"/>
    <property type="match status" value="1"/>
</dbReference>
<dbReference type="Pfam" id="PF00668">
    <property type="entry name" value="Condensation"/>
    <property type="match status" value="1"/>
</dbReference>
<dbReference type="CDD" id="cd19543">
    <property type="entry name" value="DCL_NRPS"/>
    <property type="match status" value="1"/>
</dbReference>
<evidence type="ECO:0000313" key="6">
    <source>
        <dbReference type="Proteomes" id="UP000832041"/>
    </source>
</evidence>
<reference evidence="5 6" key="1">
    <citation type="submission" date="2020-04" db="EMBL/GenBank/DDBJ databases">
        <title>Thermobifida alba genome sequencing and assembly.</title>
        <authorList>
            <person name="Luzics S."/>
            <person name="Horvath B."/>
            <person name="Nagy I."/>
            <person name="Toth A."/>
            <person name="Nagy I."/>
            <person name="Kukolya J."/>
        </authorList>
    </citation>
    <scope>NUCLEOTIDE SEQUENCE [LARGE SCALE GENOMIC DNA]</scope>
    <source>
        <strain evidence="5 6">DSM 43795</strain>
    </source>
</reference>
<accession>A0ABY4L155</accession>
<evidence type="ECO:0000256" key="2">
    <source>
        <dbReference type="ARBA" id="ARBA00022450"/>
    </source>
</evidence>
<dbReference type="SMART" id="SM00823">
    <property type="entry name" value="PKS_PP"/>
    <property type="match status" value="1"/>
</dbReference>
<name>A0ABY4L155_THEAE</name>
<dbReference type="PROSITE" id="PS50075">
    <property type="entry name" value="CARRIER"/>
    <property type="match status" value="1"/>
</dbReference>
<dbReference type="InterPro" id="IPR045851">
    <property type="entry name" value="AMP-bd_C_sf"/>
</dbReference>
<feature type="domain" description="Carrier" evidence="4">
    <location>
        <begin position="980"/>
        <end position="1055"/>
    </location>
</feature>
<evidence type="ECO:0000256" key="3">
    <source>
        <dbReference type="ARBA" id="ARBA00022553"/>
    </source>
</evidence>
<gene>
    <name evidence="5" type="ORF">FOF52_08935</name>
</gene>
<dbReference type="SUPFAM" id="SSF53474">
    <property type="entry name" value="alpha/beta-Hydrolases"/>
    <property type="match status" value="1"/>
</dbReference>
<keyword evidence="3" id="KW-0597">Phosphoprotein</keyword>
<dbReference type="RefSeq" id="WP_248593375.1">
    <property type="nucleotide sequence ID" value="NZ_BAABEB010000027.1"/>
</dbReference>
<dbReference type="PANTHER" id="PTHR45527">
    <property type="entry name" value="NONRIBOSOMAL PEPTIDE SYNTHETASE"/>
    <property type="match status" value="1"/>
</dbReference>
<keyword evidence="6" id="KW-1185">Reference proteome</keyword>
<dbReference type="Gene3D" id="3.30.300.30">
    <property type="match status" value="1"/>
</dbReference>
<dbReference type="InterPro" id="IPR023213">
    <property type="entry name" value="CAT-like_dom_sf"/>
</dbReference>
<dbReference type="SUPFAM" id="SSF52777">
    <property type="entry name" value="CoA-dependent acyltransferases"/>
    <property type="match status" value="2"/>
</dbReference>
<dbReference type="NCBIfam" id="TIGR01733">
    <property type="entry name" value="AA-adenyl-dom"/>
    <property type="match status" value="1"/>
</dbReference>
<dbReference type="InterPro" id="IPR020802">
    <property type="entry name" value="TesA-like"/>
</dbReference>
<dbReference type="InterPro" id="IPR000873">
    <property type="entry name" value="AMP-dep_synth/lig_dom"/>
</dbReference>
<dbReference type="SMART" id="SM00824">
    <property type="entry name" value="PKS_TE"/>
    <property type="match status" value="1"/>
</dbReference>
<sequence>MTTAAADSREIQEVLPLAPLQEGLLYHATVDEWQLDVYTVQNVFTFSRRVDAAALRAAADALLRRHPALRAGIWYEGVERPVQFVPRELSAAWREVDLSHLDAAEAHRRLDRLRVEQRERRFDLTRPPLLRHVLVRLPADRDALVLTFHHIVMDGWSGERYNAELMEVYRNGGDPSCLPEPRPYRDYLVWLSKQDHAAALEAWRRALDGVTEGTLVAPSADGGDGAVMPRTVDAVVGTALLDRVTALARTTGVTVNTVLMTAWSLVLRSRTGGDDIVFGSTVSGRPPEIDGVESIVGVFFNTVPVRVRIRPGEPVADLLRRVQAEQADLLPHHHVGLADIQRALGGQRLFDTLYVLRNLPYDDEGYQRIREATGLESVTGVDATHYPLTLVAQPGEEFRLSLAYRGDVVAEQEARTLFDRFRHLLEQVTAAPERPVAALDVLSEAERAALAAAHGDTARALPDQSLVELFEESARKWPDRTALVARDATLTFAELNGRANRLARLLLERGVGPEVPVAIALPRSSDWVVALFAVLKAGAAYVPLDLEHPPGRLRMMLDDAAPALTVTGTAVRDRLPAGGAPLLVLDDPATRAELARMAGTDPGDADRPVPARGDHLAYTIFTSGSTGRPKGVQIPARGLVNMLVNHRETIFGPVVEALGGRVLRVAHTVSFSFDMSWEELLWLVDGHEVHLLDEELRRDSDRLVDYCRRHAVDVVNVTPSYCGQLVEDGLLDPGRHRPALVLLGGEAVSDTVWRALRDADGVLGYNLYGPTEYTINTLGGGTDDSETPTVGGPIANTRVYVLDSALRPVAPGTPGELYVSGVGLARGYAGRAGLTAERFVADPFGEPGARMYRTGDLVRWDSHGRLDYLGRVDDQVKIRGVRVEPAEVAAALEEYPEVAQAAVVVREDAPGRRQLVGYLVPAAGARTDPAALRRGLADVLPAAMVPAHLVELERLPLTVNGKLDRAALPAPAAPERGGRGPRDDTDRQLCAHFAAVLGVDGVGIDDDFYELGGHSLLAMRLAGRLRRRMGVRVGAGTLLAAPTVARLREYLETERRDDLLATVLRLREGGRRPPLFCFHPASGFAWSYAALAPFVDRERPLVGVQFPGLRGEEVPQSMEELVELYARHVRRVQPHGPYHLVGWSFGGQVAHALATLLQAEGERVPFLALLDTYPTDAAEVRAAGGVPDAQEAEQEALEFLLSSSQRELPSRLSRPYRREEVVEFLRDSDGVWAEFDADTIDRVVRARGYTMEVMYRARYRVYDGDLHFFTAAADRDPDGGISARLWRRYVTGEVVDHEVDCGHNDLTGPAALSVVGPLLEEALRRAEGRSA</sequence>
<dbReference type="Gene3D" id="3.40.50.980">
    <property type="match status" value="2"/>
</dbReference>
<dbReference type="PROSITE" id="PS00012">
    <property type="entry name" value="PHOSPHOPANTETHEINE"/>
    <property type="match status" value="1"/>
</dbReference>
<dbReference type="Pfam" id="PF00550">
    <property type="entry name" value="PP-binding"/>
    <property type="match status" value="1"/>
</dbReference>
<evidence type="ECO:0000256" key="1">
    <source>
        <dbReference type="ARBA" id="ARBA00001957"/>
    </source>
</evidence>
<dbReference type="Pfam" id="PF13193">
    <property type="entry name" value="AMP-binding_C"/>
    <property type="match status" value="1"/>
</dbReference>
<protein>
    <submittedName>
        <fullName evidence="5">Amino acid adenylation domain-containing protein</fullName>
    </submittedName>
</protein>